<dbReference type="HOGENOM" id="CLU_010194_2_10_11"/>
<accession>D3F0M0</accession>
<dbReference type="Pfam" id="PF00106">
    <property type="entry name" value="adh_short"/>
    <property type="match status" value="1"/>
</dbReference>
<comment type="similarity">
    <text evidence="1 3">Belongs to the short-chain dehydrogenases/reductases (SDR) family.</text>
</comment>
<sequence length="269" mass="28027">MEVGSGTRALVTGASRGIGRALAQRLAARGARLGLLARSETELEQLTAALPAAAAGPHLALPCDVGVREQVESAVARFAAEAGRLDLAIANAGVAHYGPFGELEPELVERMTRINWLGTVWTVRAALEPMLAAGRGHVVIVSSGAGQRAFPDAAVYGATKAAQRAFGEALRHELAGTGVSLTVAYPGEIATSLHDHEKARMPAWYHGGDRAASPDGLADAVLDAVQRDRRAVAYPRAVGLLGIAHGVSPRLADAVLRRLRGPTAAPRRD</sequence>
<dbReference type="GO" id="GO:0016491">
    <property type="term" value="F:oxidoreductase activity"/>
    <property type="evidence" value="ECO:0007669"/>
    <property type="project" value="UniProtKB-KW"/>
</dbReference>
<feature type="domain" description="Ketoreductase" evidence="4">
    <location>
        <begin position="7"/>
        <end position="207"/>
    </location>
</feature>
<dbReference type="OrthoDB" id="9792003at2"/>
<dbReference type="Proteomes" id="UP000008229">
    <property type="component" value="Chromosome"/>
</dbReference>
<evidence type="ECO:0000256" key="1">
    <source>
        <dbReference type="ARBA" id="ARBA00006484"/>
    </source>
</evidence>
<reference evidence="5 6" key="1">
    <citation type="journal article" date="2010" name="Stand. Genomic Sci.">
        <title>Complete genome sequence of Conexibacter woesei type strain (ID131577).</title>
        <authorList>
            <person name="Pukall R."/>
            <person name="Lapidus A."/>
            <person name="Glavina Del Rio T."/>
            <person name="Copeland A."/>
            <person name="Tice H."/>
            <person name="Cheng J.-F."/>
            <person name="Lucas S."/>
            <person name="Chen F."/>
            <person name="Nolan M."/>
            <person name="Bruce D."/>
            <person name="Goodwin L."/>
            <person name="Pitluck S."/>
            <person name="Mavromatis K."/>
            <person name="Ivanova N."/>
            <person name="Ovchinnikova G."/>
            <person name="Pati A."/>
            <person name="Chen A."/>
            <person name="Palaniappan K."/>
            <person name="Land M."/>
            <person name="Hauser L."/>
            <person name="Chang Y.-J."/>
            <person name="Jeffries C.D."/>
            <person name="Chain P."/>
            <person name="Meincke L."/>
            <person name="Sims D."/>
            <person name="Brettin T."/>
            <person name="Detter J.C."/>
            <person name="Rohde M."/>
            <person name="Goeker M."/>
            <person name="Bristow J."/>
            <person name="Eisen J.A."/>
            <person name="Markowitz V."/>
            <person name="Kyrpides N.C."/>
            <person name="Klenk H.-P."/>
            <person name="Hugenholtz P."/>
        </authorList>
    </citation>
    <scope>NUCLEOTIDE SEQUENCE [LARGE SCALE GENOMIC DNA]</scope>
    <source>
        <strain evidence="6">DSM 14684 / CIP 108061 / JCM 11494 / NBRC 100937 / ID131577</strain>
    </source>
</reference>
<dbReference type="Gene3D" id="3.40.50.720">
    <property type="entry name" value="NAD(P)-binding Rossmann-like Domain"/>
    <property type="match status" value="1"/>
</dbReference>
<dbReference type="PRINTS" id="PR00080">
    <property type="entry name" value="SDRFAMILY"/>
</dbReference>
<dbReference type="AlphaFoldDB" id="D3F0M0"/>
<evidence type="ECO:0000256" key="2">
    <source>
        <dbReference type="ARBA" id="ARBA00023002"/>
    </source>
</evidence>
<dbReference type="SUPFAM" id="SSF51735">
    <property type="entry name" value="NAD(P)-binding Rossmann-fold domains"/>
    <property type="match status" value="1"/>
</dbReference>
<dbReference type="STRING" id="469383.Cwoe_5549"/>
<dbReference type="EMBL" id="CP001854">
    <property type="protein sequence ID" value="ADB53954.1"/>
    <property type="molecule type" value="Genomic_DNA"/>
</dbReference>
<keyword evidence="2" id="KW-0560">Oxidoreductase</keyword>
<dbReference type="eggNOG" id="COG0300">
    <property type="taxonomic scope" value="Bacteria"/>
</dbReference>
<dbReference type="InterPro" id="IPR036291">
    <property type="entry name" value="NAD(P)-bd_dom_sf"/>
</dbReference>
<dbReference type="SMART" id="SM00822">
    <property type="entry name" value="PKS_KR"/>
    <property type="match status" value="1"/>
</dbReference>
<proteinExistence type="inferred from homology"/>
<evidence type="ECO:0000256" key="3">
    <source>
        <dbReference type="RuleBase" id="RU000363"/>
    </source>
</evidence>
<organism evidence="5 6">
    <name type="scientific">Conexibacter woesei (strain DSM 14684 / CCUG 47730 / CIP 108061 / JCM 11494 / NBRC 100937 / ID131577)</name>
    <dbReference type="NCBI Taxonomy" id="469383"/>
    <lineage>
        <taxon>Bacteria</taxon>
        <taxon>Bacillati</taxon>
        <taxon>Actinomycetota</taxon>
        <taxon>Thermoleophilia</taxon>
        <taxon>Solirubrobacterales</taxon>
        <taxon>Conexibacteraceae</taxon>
        <taxon>Conexibacter</taxon>
    </lineage>
</organism>
<dbReference type="CDD" id="cd05233">
    <property type="entry name" value="SDR_c"/>
    <property type="match status" value="1"/>
</dbReference>
<name>D3F0M0_CONWI</name>
<dbReference type="PRINTS" id="PR00081">
    <property type="entry name" value="GDHRDH"/>
</dbReference>
<evidence type="ECO:0000313" key="5">
    <source>
        <dbReference type="EMBL" id="ADB53954.1"/>
    </source>
</evidence>
<dbReference type="InterPro" id="IPR057326">
    <property type="entry name" value="KR_dom"/>
</dbReference>
<dbReference type="KEGG" id="cwo:Cwoe_5549"/>
<dbReference type="PANTHER" id="PTHR44196:SF1">
    <property type="entry name" value="DEHYDROGENASE_REDUCTASE SDR FAMILY MEMBER 7B"/>
    <property type="match status" value="1"/>
</dbReference>
<protein>
    <submittedName>
        <fullName evidence="5">Short-chain dehydrogenase/reductase SDR</fullName>
    </submittedName>
</protein>
<evidence type="ECO:0000259" key="4">
    <source>
        <dbReference type="SMART" id="SM00822"/>
    </source>
</evidence>
<dbReference type="GO" id="GO:0016020">
    <property type="term" value="C:membrane"/>
    <property type="evidence" value="ECO:0007669"/>
    <property type="project" value="TreeGrafter"/>
</dbReference>
<dbReference type="PANTHER" id="PTHR44196">
    <property type="entry name" value="DEHYDROGENASE/REDUCTASE SDR FAMILY MEMBER 7B"/>
    <property type="match status" value="1"/>
</dbReference>
<evidence type="ECO:0000313" key="6">
    <source>
        <dbReference type="Proteomes" id="UP000008229"/>
    </source>
</evidence>
<dbReference type="RefSeq" id="WP_012937005.1">
    <property type="nucleotide sequence ID" value="NC_013739.1"/>
</dbReference>
<keyword evidence="6" id="KW-1185">Reference proteome</keyword>
<reference evidence="6" key="2">
    <citation type="submission" date="2010-01" db="EMBL/GenBank/DDBJ databases">
        <title>The complete genome of Conexibacter woesei DSM 14684.</title>
        <authorList>
            <consortium name="US DOE Joint Genome Institute (JGI-PGF)"/>
            <person name="Lucas S."/>
            <person name="Copeland A."/>
            <person name="Lapidus A."/>
            <person name="Glavina del Rio T."/>
            <person name="Dalin E."/>
            <person name="Tice H."/>
            <person name="Bruce D."/>
            <person name="Goodwin L."/>
            <person name="Pitluck S."/>
            <person name="Kyrpides N."/>
            <person name="Mavromatis K."/>
            <person name="Ivanova N."/>
            <person name="Mikhailova N."/>
            <person name="Chertkov O."/>
            <person name="Brettin T."/>
            <person name="Detter J.C."/>
            <person name="Han C."/>
            <person name="Larimer F."/>
            <person name="Land M."/>
            <person name="Hauser L."/>
            <person name="Markowitz V."/>
            <person name="Cheng J.-F."/>
            <person name="Hugenholtz P."/>
            <person name="Woyke T."/>
            <person name="Wu D."/>
            <person name="Pukall R."/>
            <person name="Steenblock K."/>
            <person name="Schneider S."/>
            <person name="Klenk H.-P."/>
            <person name="Eisen J.A."/>
        </authorList>
    </citation>
    <scope>NUCLEOTIDE SEQUENCE [LARGE SCALE GENOMIC DNA]</scope>
    <source>
        <strain evidence="6">DSM 14684 / CIP 108061 / JCM 11494 / NBRC 100937 / ID131577</strain>
    </source>
</reference>
<dbReference type="InterPro" id="IPR002347">
    <property type="entry name" value="SDR_fam"/>
</dbReference>
<gene>
    <name evidence="5" type="ordered locus">Cwoe_5549</name>
</gene>